<keyword evidence="4 8" id="KW-0560">Oxidoreductase</keyword>
<dbReference type="Pfam" id="PF00067">
    <property type="entry name" value="p450"/>
    <property type="match status" value="1"/>
</dbReference>
<dbReference type="InterPro" id="IPR036396">
    <property type="entry name" value="Cyt_P450_sf"/>
</dbReference>
<comment type="caution">
    <text evidence="9">The sequence shown here is derived from an EMBL/GenBank/DDBJ whole genome shotgun (WGS) entry which is preliminary data.</text>
</comment>
<dbReference type="GO" id="GO:0005506">
    <property type="term" value="F:iron ion binding"/>
    <property type="evidence" value="ECO:0007669"/>
    <property type="project" value="InterPro"/>
</dbReference>
<evidence type="ECO:0000256" key="4">
    <source>
        <dbReference type="ARBA" id="ARBA00023002"/>
    </source>
</evidence>
<keyword evidence="10" id="KW-1185">Reference proteome</keyword>
<dbReference type="GO" id="GO:0020037">
    <property type="term" value="F:heme binding"/>
    <property type="evidence" value="ECO:0007669"/>
    <property type="project" value="InterPro"/>
</dbReference>
<dbReference type="InterPro" id="IPR017972">
    <property type="entry name" value="Cyt_P450_CS"/>
</dbReference>
<dbReference type="InterPro" id="IPR002401">
    <property type="entry name" value="Cyt_P450_E_grp-I"/>
</dbReference>
<keyword evidence="2 7" id="KW-0349">Heme</keyword>
<keyword evidence="3 7" id="KW-0479">Metal-binding</keyword>
<gene>
    <name evidence="9" type="ORF">HPB52_020255</name>
</gene>
<comment type="cofactor">
    <cofactor evidence="7">
        <name>heme</name>
        <dbReference type="ChEBI" id="CHEBI:30413"/>
    </cofactor>
</comment>
<dbReference type="InterPro" id="IPR001128">
    <property type="entry name" value="Cyt_P450"/>
</dbReference>
<reference evidence="9" key="2">
    <citation type="submission" date="2021-09" db="EMBL/GenBank/DDBJ databases">
        <authorList>
            <person name="Jia N."/>
            <person name="Wang J."/>
            <person name="Shi W."/>
            <person name="Du L."/>
            <person name="Sun Y."/>
            <person name="Zhan W."/>
            <person name="Jiang J."/>
            <person name="Wang Q."/>
            <person name="Zhang B."/>
            <person name="Ji P."/>
            <person name="Sakyi L.B."/>
            <person name="Cui X."/>
            <person name="Yuan T."/>
            <person name="Jiang B."/>
            <person name="Yang W."/>
            <person name="Lam T.T.-Y."/>
            <person name="Chang Q."/>
            <person name="Ding S."/>
            <person name="Wang X."/>
            <person name="Zhu J."/>
            <person name="Ruan X."/>
            <person name="Zhao L."/>
            <person name="Wei J."/>
            <person name="Que T."/>
            <person name="Du C."/>
            <person name="Cheng J."/>
            <person name="Dai P."/>
            <person name="Han X."/>
            <person name="Huang E."/>
            <person name="Gao Y."/>
            <person name="Liu J."/>
            <person name="Shao H."/>
            <person name="Ye R."/>
            <person name="Li L."/>
            <person name="Wei W."/>
            <person name="Wang X."/>
            <person name="Wang C."/>
            <person name="Huo Q."/>
            <person name="Li W."/>
            <person name="Guo W."/>
            <person name="Chen H."/>
            <person name="Chen S."/>
            <person name="Zhou L."/>
            <person name="Zhou L."/>
            <person name="Ni X."/>
            <person name="Tian J."/>
            <person name="Zhou Y."/>
            <person name="Sheng Y."/>
            <person name="Liu T."/>
            <person name="Pan Y."/>
            <person name="Xia L."/>
            <person name="Li J."/>
            <person name="Zhao F."/>
            <person name="Cao W."/>
        </authorList>
    </citation>
    <scope>NUCLEOTIDE SEQUENCE</scope>
    <source>
        <strain evidence="9">Rsan-2018</strain>
        <tissue evidence="9">Larvae</tissue>
    </source>
</reference>
<dbReference type="VEuPathDB" id="VectorBase:RSAN_048892"/>
<keyword evidence="5 7" id="KW-0408">Iron</keyword>
<dbReference type="GO" id="GO:0042448">
    <property type="term" value="P:progesterone metabolic process"/>
    <property type="evidence" value="ECO:0007669"/>
    <property type="project" value="TreeGrafter"/>
</dbReference>
<dbReference type="GO" id="GO:0042446">
    <property type="term" value="P:hormone biosynthetic process"/>
    <property type="evidence" value="ECO:0007669"/>
    <property type="project" value="TreeGrafter"/>
</dbReference>
<dbReference type="Gene3D" id="1.10.630.10">
    <property type="entry name" value="Cytochrome P450"/>
    <property type="match status" value="2"/>
</dbReference>
<dbReference type="GO" id="GO:0004508">
    <property type="term" value="F:steroid 17-alpha-monooxygenase activity"/>
    <property type="evidence" value="ECO:0007669"/>
    <property type="project" value="TreeGrafter"/>
</dbReference>
<sequence length="263" mass="29722">MTINRTFTEVAPNGLPSDIAPWLGILYRAREKKCEDLFMEMRSIVNRMYAAAKKTYEPGKVLNFTHAMLSARDEALEQEKSDAEFLTEGNMIQILIDIFGGQSPPTMKDRERLPYTVACIMETLRFYPIAPFGLPHKTSHDSEIAGIPIPKDTRVMYNAYNVNHDPKLWADHDVFRPERFLDPVTGMLMSKDRLPPLLSFGLGPRSCPGEKLAQADMFYVLVRLVQRLSVAAPDGETGREVLPMGNSFFLVAGRQNVVLTKNR</sequence>
<dbReference type="AlphaFoldDB" id="A0A9D4Q2I3"/>
<evidence type="ECO:0000256" key="5">
    <source>
        <dbReference type="ARBA" id="ARBA00023004"/>
    </source>
</evidence>
<comment type="similarity">
    <text evidence="1 8">Belongs to the cytochrome P450 family.</text>
</comment>
<organism evidence="9 10">
    <name type="scientific">Rhipicephalus sanguineus</name>
    <name type="common">Brown dog tick</name>
    <name type="synonym">Ixodes sanguineus</name>
    <dbReference type="NCBI Taxonomy" id="34632"/>
    <lineage>
        <taxon>Eukaryota</taxon>
        <taxon>Metazoa</taxon>
        <taxon>Ecdysozoa</taxon>
        <taxon>Arthropoda</taxon>
        <taxon>Chelicerata</taxon>
        <taxon>Arachnida</taxon>
        <taxon>Acari</taxon>
        <taxon>Parasitiformes</taxon>
        <taxon>Ixodida</taxon>
        <taxon>Ixodoidea</taxon>
        <taxon>Ixodidae</taxon>
        <taxon>Rhipicephalinae</taxon>
        <taxon>Rhipicephalus</taxon>
        <taxon>Rhipicephalus</taxon>
    </lineage>
</organism>
<accession>A0A9D4Q2I3</accession>
<evidence type="ECO:0000256" key="1">
    <source>
        <dbReference type="ARBA" id="ARBA00010617"/>
    </source>
</evidence>
<evidence type="ECO:0000313" key="9">
    <source>
        <dbReference type="EMBL" id="KAH7963246.1"/>
    </source>
</evidence>
<evidence type="ECO:0000256" key="7">
    <source>
        <dbReference type="PIRSR" id="PIRSR602401-1"/>
    </source>
</evidence>
<dbReference type="PRINTS" id="PR00385">
    <property type="entry name" value="P450"/>
</dbReference>
<evidence type="ECO:0000313" key="10">
    <source>
        <dbReference type="Proteomes" id="UP000821837"/>
    </source>
</evidence>
<dbReference type="PANTHER" id="PTHR24289:SF1">
    <property type="entry name" value="STEROID 17-ALPHA-HYDROXYLASE_17,20 LYASE"/>
    <property type="match status" value="1"/>
</dbReference>
<protein>
    <submittedName>
        <fullName evidence="9">Uncharacterized protein</fullName>
    </submittedName>
</protein>
<keyword evidence="6 8" id="KW-0503">Monooxygenase</keyword>
<evidence type="ECO:0000256" key="8">
    <source>
        <dbReference type="RuleBase" id="RU000461"/>
    </source>
</evidence>
<proteinExistence type="inferred from homology"/>
<feature type="binding site" description="axial binding residue" evidence="7">
    <location>
        <position position="207"/>
    </location>
    <ligand>
        <name>heme</name>
        <dbReference type="ChEBI" id="CHEBI:30413"/>
    </ligand>
    <ligandPart>
        <name>Fe</name>
        <dbReference type="ChEBI" id="CHEBI:18248"/>
    </ligandPart>
</feature>
<name>A0A9D4Q2I3_RHISA</name>
<evidence type="ECO:0000256" key="3">
    <source>
        <dbReference type="ARBA" id="ARBA00022723"/>
    </source>
</evidence>
<evidence type="ECO:0000256" key="2">
    <source>
        <dbReference type="ARBA" id="ARBA00022617"/>
    </source>
</evidence>
<dbReference type="SUPFAM" id="SSF48264">
    <property type="entry name" value="Cytochrome P450"/>
    <property type="match status" value="1"/>
</dbReference>
<dbReference type="EMBL" id="JABSTV010001249">
    <property type="protein sequence ID" value="KAH7963246.1"/>
    <property type="molecule type" value="Genomic_DNA"/>
</dbReference>
<reference evidence="9" key="1">
    <citation type="journal article" date="2020" name="Cell">
        <title>Large-Scale Comparative Analyses of Tick Genomes Elucidate Their Genetic Diversity and Vector Capacities.</title>
        <authorList>
            <consortium name="Tick Genome and Microbiome Consortium (TIGMIC)"/>
            <person name="Jia N."/>
            <person name="Wang J."/>
            <person name="Shi W."/>
            <person name="Du L."/>
            <person name="Sun Y."/>
            <person name="Zhan W."/>
            <person name="Jiang J.F."/>
            <person name="Wang Q."/>
            <person name="Zhang B."/>
            <person name="Ji P."/>
            <person name="Bell-Sakyi L."/>
            <person name="Cui X.M."/>
            <person name="Yuan T.T."/>
            <person name="Jiang B.G."/>
            <person name="Yang W.F."/>
            <person name="Lam T.T."/>
            <person name="Chang Q.C."/>
            <person name="Ding S.J."/>
            <person name="Wang X.J."/>
            <person name="Zhu J.G."/>
            <person name="Ruan X.D."/>
            <person name="Zhao L."/>
            <person name="Wei J.T."/>
            <person name="Ye R.Z."/>
            <person name="Que T.C."/>
            <person name="Du C.H."/>
            <person name="Zhou Y.H."/>
            <person name="Cheng J.X."/>
            <person name="Dai P.F."/>
            <person name="Guo W.B."/>
            <person name="Han X.H."/>
            <person name="Huang E.J."/>
            <person name="Li L.F."/>
            <person name="Wei W."/>
            <person name="Gao Y.C."/>
            <person name="Liu J.Z."/>
            <person name="Shao H.Z."/>
            <person name="Wang X."/>
            <person name="Wang C.C."/>
            <person name="Yang T.C."/>
            <person name="Huo Q.B."/>
            <person name="Li W."/>
            <person name="Chen H.Y."/>
            <person name="Chen S.E."/>
            <person name="Zhou L.G."/>
            <person name="Ni X.B."/>
            <person name="Tian J.H."/>
            <person name="Sheng Y."/>
            <person name="Liu T."/>
            <person name="Pan Y.S."/>
            <person name="Xia L.Y."/>
            <person name="Li J."/>
            <person name="Zhao F."/>
            <person name="Cao W.C."/>
        </authorList>
    </citation>
    <scope>NUCLEOTIDE SEQUENCE</scope>
    <source>
        <strain evidence="9">Rsan-2018</strain>
    </source>
</reference>
<dbReference type="PANTHER" id="PTHR24289">
    <property type="entry name" value="STEROID 17-ALPHA-HYDROXYLASE/17,20 LYASE"/>
    <property type="match status" value="1"/>
</dbReference>
<dbReference type="Proteomes" id="UP000821837">
    <property type="component" value="Chromosome 3"/>
</dbReference>
<dbReference type="PRINTS" id="PR00463">
    <property type="entry name" value="EP450I"/>
</dbReference>
<dbReference type="PROSITE" id="PS00086">
    <property type="entry name" value="CYTOCHROME_P450"/>
    <property type="match status" value="1"/>
</dbReference>
<evidence type="ECO:0000256" key="6">
    <source>
        <dbReference type="ARBA" id="ARBA00023033"/>
    </source>
</evidence>